<evidence type="ECO:0000256" key="11">
    <source>
        <dbReference type="SAM" id="Phobius"/>
    </source>
</evidence>
<dbReference type="GO" id="GO:0016757">
    <property type="term" value="F:glycosyltransferase activity"/>
    <property type="evidence" value="ECO:0007669"/>
    <property type="project" value="UniProtKB-KW"/>
</dbReference>
<evidence type="ECO:0000256" key="3">
    <source>
        <dbReference type="ARBA" id="ARBA00022676"/>
    </source>
</evidence>
<evidence type="ECO:0000256" key="4">
    <source>
        <dbReference type="ARBA" id="ARBA00022679"/>
    </source>
</evidence>
<feature type="transmembrane region" description="Helical" evidence="11">
    <location>
        <begin position="6"/>
        <end position="25"/>
    </location>
</feature>
<evidence type="ECO:0000256" key="8">
    <source>
        <dbReference type="ARBA" id="ARBA00037904"/>
    </source>
</evidence>
<evidence type="ECO:0000256" key="2">
    <source>
        <dbReference type="ARBA" id="ARBA00022475"/>
    </source>
</evidence>
<accession>A0A920C9F9</accession>
<comment type="caution">
    <text evidence="13">The sequence shown here is derived from an EMBL/GenBank/DDBJ whole genome shotgun (WGS) entry which is preliminary data.</text>
</comment>
<dbReference type="GO" id="GO:0016117">
    <property type="term" value="P:carotenoid biosynthetic process"/>
    <property type="evidence" value="ECO:0007669"/>
    <property type="project" value="UniProtKB-KW"/>
</dbReference>
<keyword evidence="6 11" id="KW-0472">Membrane</keyword>
<dbReference type="PANTHER" id="PTHR43646">
    <property type="entry name" value="GLYCOSYLTRANSFERASE"/>
    <property type="match status" value="1"/>
</dbReference>
<gene>
    <name evidence="13" type="ORF">J2TS6_03100</name>
</gene>
<keyword evidence="4" id="KW-0808">Transferase</keyword>
<dbReference type="GO" id="GO:0016787">
    <property type="term" value="F:hydrolase activity"/>
    <property type="evidence" value="ECO:0007669"/>
    <property type="project" value="UniProtKB-KW"/>
</dbReference>
<evidence type="ECO:0000256" key="7">
    <source>
        <dbReference type="ARBA" id="ARBA00037281"/>
    </source>
</evidence>
<name>A0A920C9F9_9BACL</name>
<feature type="transmembrane region" description="Helical" evidence="11">
    <location>
        <begin position="309"/>
        <end position="326"/>
    </location>
</feature>
<evidence type="ECO:0000256" key="1">
    <source>
        <dbReference type="ARBA" id="ARBA00004236"/>
    </source>
</evidence>
<evidence type="ECO:0000313" key="13">
    <source>
        <dbReference type="EMBL" id="GIO29169.1"/>
    </source>
</evidence>
<dbReference type="EMBL" id="BORQ01000001">
    <property type="protein sequence ID" value="GIO29169.1"/>
    <property type="molecule type" value="Genomic_DNA"/>
</dbReference>
<dbReference type="AlphaFoldDB" id="A0A920C9F9"/>
<comment type="subcellular location">
    <subcellularLocation>
        <location evidence="1">Cell membrane</location>
    </subcellularLocation>
</comment>
<dbReference type="Gene3D" id="3.90.550.10">
    <property type="entry name" value="Spore Coat Polysaccharide Biosynthesis Protein SpsA, Chain A"/>
    <property type="match status" value="1"/>
</dbReference>
<keyword evidence="11" id="KW-0812">Transmembrane</keyword>
<keyword evidence="13" id="KW-0378">Hydrolase</keyword>
<sequence>MHWVYWVLGGLNVLMWGSIAIIFTAKAREIGVLHRTREEAQMPKPFVSVIVAARNEQKALERCVRSIMEQTYGPLEVILVNDRSEDGTAAIAAKLEQAYPNVTVLNVRELPEQWMGKSHALFQGTQIAKGEWLLFTDADILFQPECISKAVAYMHRHELDHLTMIPDFTGPHFISKWYAAFIFMSASSFGQLWKIKDPKSQQSLGVGAFNLVKREAYDKIGTHAAFSYVTTDDAELGKRIKKAGYRQDAIYGTRMIGVWNWYESLKQLIGSVEKSVFSYPKAVITALSCLLTMIYPWVGLFVGPLSGRVLCGISVLSVLWLYFIYSRYSGSGFWYGIVHPFIGLILTVGGFQGAYRASRRGGMTWRGTTYDRTHLKA</sequence>
<comment type="function">
    <text evidence="7">Catalyzes the glycosylation of 4,4'-diaponeurosporenoate, i.e. the esterification of glucose at the C1'' position with the carboxyl group of 4,4'-diaponeurosporenic acid, to form glycosyl-4,4'-diaponeurosporenoate. This is a step in the biosynthesis of staphyloxanthin, an orange pigment present in most staphylococci strains.</text>
</comment>
<dbReference type="GO" id="GO:0005886">
    <property type="term" value="C:plasma membrane"/>
    <property type="evidence" value="ECO:0007669"/>
    <property type="project" value="UniProtKB-SubCell"/>
</dbReference>
<evidence type="ECO:0000259" key="12">
    <source>
        <dbReference type="Pfam" id="PF00535"/>
    </source>
</evidence>
<feature type="transmembrane region" description="Helical" evidence="11">
    <location>
        <begin position="282"/>
        <end position="302"/>
    </location>
</feature>
<keyword evidence="5" id="KW-0125">Carotenoid biosynthesis</keyword>
<dbReference type="Pfam" id="PF00535">
    <property type="entry name" value="Glycos_transf_2"/>
    <property type="match status" value="1"/>
</dbReference>
<proteinExistence type="inferred from homology"/>
<reference evidence="13" key="1">
    <citation type="submission" date="2021-03" db="EMBL/GenBank/DDBJ databases">
        <title>Antimicrobial resistance genes in bacteria isolated from Japanese honey, and their potential for conferring macrolide and lincosamide resistance in the American foulbrood pathogen Paenibacillus larvae.</title>
        <authorList>
            <person name="Okamoto M."/>
            <person name="Kumagai M."/>
            <person name="Kanamori H."/>
            <person name="Takamatsu D."/>
        </authorList>
    </citation>
    <scope>NUCLEOTIDE SEQUENCE</scope>
    <source>
        <strain evidence="13">J2TS6</strain>
    </source>
</reference>
<evidence type="ECO:0000256" key="6">
    <source>
        <dbReference type="ARBA" id="ARBA00023136"/>
    </source>
</evidence>
<dbReference type="SUPFAM" id="SSF53448">
    <property type="entry name" value="Nucleotide-diphospho-sugar transferases"/>
    <property type="match status" value="1"/>
</dbReference>
<evidence type="ECO:0000256" key="5">
    <source>
        <dbReference type="ARBA" id="ARBA00022746"/>
    </source>
</evidence>
<comment type="pathway">
    <text evidence="8">Carotenoid biosynthesis; staphyloxanthin biosynthesis; staphyloxanthin from farnesyl diphosphate: step 4/5.</text>
</comment>
<feature type="domain" description="Glycosyltransferase 2-like" evidence="12">
    <location>
        <begin position="48"/>
        <end position="220"/>
    </location>
</feature>
<protein>
    <recommendedName>
        <fullName evidence="10">4,4'-diaponeurosporenoate glycosyltransferase</fullName>
    </recommendedName>
</protein>
<evidence type="ECO:0000256" key="9">
    <source>
        <dbReference type="ARBA" id="ARBA00038120"/>
    </source>
</evidence>
<evidence type="ECO:0000256" key="10">
    <source>
        <dbReference type="ARBA" id="ARBA00040345"/>
    </source>
</evidence>
<feature type="transmembrane region" description="Helical" evidence="11">
    <location>
        <begin position="332"/>
        <end position="355"/>
    </location>
</feature>
<dbReference type="PANTHER" id="PTHR43646:SF2">
    <property type="entry name" value="GLYCOSYLTRANSFERASE 2-LIKE DOMAIN-CONTAINING PROTEIN"/>
    <property type="match status" value="1"/>
</dbReference>
<keyword evidence="2" id="KW-1003">Cell membrane</keyword>
<organism evidence="13 14">
    <name type="scientific">Paenibacillus albilobatus</name>
    <dbReference type="NCBI Taxonomy" id="2716884"/>
    <lineage>
        <taxon>Bacteria</taxon>
        <taxon>Bacillati</taxon>
        <taxon>Bacillota</taxon>
        <taxon>Bacilli</taxon>
        <taxon>Bacillales</taxon>
        <taxon>Paenibacillaceae</taxon>
        <taxon>Paenibacillus</taxon>
    </lineage>
</organism>
<comment type="similarity">
    <text evidence="9">Belongs to the glycosyltransferase 2 family. CrtQ subfamily.</text>
</comment>
<dbReference type="Proteomes" id="UP000679779">
    <property type="component" value="Unassembled WGS sequence"/>
</dbReference>
<keyword evidence="11" id="KW-1133">Transmembrane helix</keyword>
<evidence type="ECO:0000313" key="14">
    <source>
        <dbReference type="Proteomes" id="UP000679779"/>
    </source>
</evidence>
<keyword evidence="3" id="KW-0328">Glycosyltransferase</keyword>
<keyword evidence="14" id="KW-1185">Reference proteome</keyword>
<dbReference type="CDD" id="cd00761">
    <property type="entry name" value="Glyco_tranf_GTA_type"/>
    <property type="match status" value="1"/>
</dbReference>
<dbReference type="InterPro" id="IPR029044">
    <property type="entry name" value="Nucleotide-diphossugar_trans"/>
</dbReference>
<dbReference type="InterPro" id="IPR001173">
    <property type="entry name" value="Glyco_trans_2-like"/>
</dbReference>